<accession>A0ABS4R795</accession>
<reference evidence="1 2" key="1">
    <citation type="submission" date="2021-03" db="EMBL/GenBank/DDBJ databases">
        <title>Genomic Encyclopedia of Type Strains, Phase IV (KMG-IV): sequencing the most valuable type-strain genomes for metagenomic binning, comparative biology and taxonomic classification.</title>
        <authorList>
            <person name="Goeker M."/>
        </authorList>
    </citation>
    <scope>NUCLEOTIDE SEQUENCE [LARGE SCALE GENOMIC DNA]</scope>
    <source>
        <strain evidence="1 2">DSM 13372</strain>
    </source>
</reference>
<keyword evidence="2" id="KW-1185">Reference proteome</keyword>
<gene>
    <name evidence="1" type="ORF">J2Z31_005316</name>
</gene>
<protein>
    <recommendedName>
        <fullName evidence="3">Transposase</fullName>
    </recommendedName>
</protein>
<evidence type="ECO:0008006" key="3">
    <source>
        <dbReference type="Google" id="ProtNLM"/>
    </source>
</evidence>
<sequence length="78" mass="8405">MPLPAKVEPADGIGIGLDIVTGQTLRHLSLLQHDPLALERERQLRADIALFALAQDLLQPIRRKIDGTMQVAGAGSRG</sequence>
<dbReference type="Proteomes" id="UP000730739">
    <property type="component" value="Unassembled WGS sequence"/>
</dbReference>
<comment type="caution">
    <text evidence="1">The sequence shown here is derived from an EMBL/GenBank/DDBJ whole genome shotgun (WGS) entry which is preliminary data.</text>
</comment>
<organism evidence="1 2">
    <name type="scientific">Sinorhizobium kostiense</name>
    <dbReference type="NCBI Taxonomy" id="76747"/>
    <lineage>
        <taxon>Bacteria</taxon>
        <taxon>Pseudomonadati</taxon>
        <taxon>Pseudomonadota</taxon>
        <taxon>Alphaproteobacteria</taxon>
        <taxon>Hyphomicrobiales</taxon>
        <taxon>Rhizobiaceae</taxon>
        <taxon>Sinorhizobium/Ensifer group</taxon>
        <taxon>Sinorhizobium</taxon>
    </lineage>
</organism>
<dbReference type="EMBL" id="JAGILA010000009">
    <property type="protein sequence ID" value="MBP2238775.1"/>
    <property type="molecule type" value="Genomic_DNA"/>
</dbReference>
<proteinExistence type="predicted"/>
<name>A0ABS4R795_9HYPH</name>
<evidence type="ECO:0000313" key="2">
    <source>
        <dbReference type="Proteomes" id="UP000730739"/>
    </source>
</evidence>
<evidence type="ECO:0000313" key="1">
    <source>
        <dbReference type="EMBL" id="MBP2238775.1"/>
    </source>
</evidence>